<dbReference type="EMBL" id="QPJO01000005">
    <property type="protein sequence ID" value="RCW90206.1"/>
    <property type="molecule type" value="Genomic_DNA"/>
</dbReference>
<evidence type="ECO:0000259" key="8">
    <source>
        <dbReference type="PROSITE" id="PS50113"/>
    </source>
</evidence>
<dbReference type="InterPro" id="IPR004358">
    <property type="entry name" value="Sig_transdc_His_kin-like_C"/>
</dbReference>
<comment type="caution">
    <text evidence="9">The sequence shown here is derived from an EMBL/GenBank/DDBJ whole genome shotgun (WGS) entry which is preliminary data.</text>
</comment>
<evidence type="ECO:0000313" key="10">
    <source>
        <dbReference type="Proteomes" id="UP000253436"/>
    </source>
</evidence>
<dbReference type="Gene3D" id="3.30.565.10">
    <property type="entry name" value="Histidine kinase-like ATPase, C-terminal domain"/>
    <property type="match status" value="1"/>
</dbReference>
<gene>
    <name evidence="9" type="ORF">DFQ08_10595</name>
</gene>
<dbReference type="InterPro" id="IPR003594">
    <property type="entry name" value="HATPase_dom"/>
</dbReference>
<dbReference type="PANTHER" id="PTHR43304:SF1">
    <property type="entry name" value="PAC DOMAIN-CONTAINING PROTEIN"/>
    <property type="match status" value="1"/>
</dbReference>
<dbReference type="PROSITE" id="PS50112">
    <property type="entry name" value="PAS"/>
    <property type="match status" value="1"/>
</dbReference>
<dbReference type="Proteomes" id="UP000253436">
    <property type="component" value="Unassembled WGS sequence"/>
</dbReference>
<dbReference type="Gene3D" id="3.30.450.20">
    <property type="entry name" value="PAS domain"/>
    <property type="match status" value="2"/>
</dbReference>
<dbReference type="SMART" id="SM00091">
    <property type="entry name" value="PAS"/>
    <property type="match status" value="1"/>
</dbReference>
<dbReference type="SUPFAM" id="SSF55785">
    <property type="entry name" value="PYP-like sensor domain (PAS domain)"/>
    <property type="match status" value="2"/>
</dbReference>
<name>A0A368ZDA9_9FLAO</name>
<dbReference type="InterPro" id="IPR000014">
    <property type="entry name" value="PAS"/>
</dbReference>
<comment type="catalytic activity">
    <reaction evidence="1">
        <text>ATP + protein L-histidine = ADP + protein N-phospho-L-histidine.</text>
        <dbReference type="EC" id="2.7.13.3"/>
    </reaction>
</comment>
<dbReference type="EC" id="2.7.13.3" evidence="2"/>
<feature type="domain" description="Histidine kinase" evidence="6">
    <location>
        <begin position="282"/>
        <end position="495"/>
    </location>
</feature>
<dbReference type="Pfam" id="PF02518">
    <property type="entry name" value="HATPase_c"/>
    <property type="match status" value="1"/>
</dbReference>
<dbReference type="SMART" id="SM00086">
    <property type="entry name" value="PAC"/>
    <property type="match status" value="2"/>
</dbReference>
<feature type="domain" description="PAC" evidence="8">
    <location>
        <begin position="212"/>
        <end position="264"/>
    </location>
</feature>
<evidence type="ECO:0000256" key="2">
    <source>
        <dbReference type="ARBA" id="ARBA00012438"/>
    </source>
</evidence>
<dbReference type="InterPro" id="IPR036890">
    <property type="entry name" value="HATPase_C_sf"/>
</dbReference>
<dbReference type="PANTHER" id="PTHR43304">
    <property type="entry name" value="PHYTOCHROME-LIKE PROTEIN CPH1"/>
    <property type="match status" value="1"/>
</dbReference>
<accession>A0A368ZDA9</accession>
<evidence type="ECO:0000256" key="1">
    <source>
        <dbReference type="ARBA" id="ARBA00000085"/>
    </source>
</evidence>
<evidence type="ECO:0000256" key="4">
    <source>
        <dbReference type="ARBA" id="ARBA00022679"/>
    </source>
</evidence>
<dbReference type="NCBIfam" id="TIGR00229">
    <property type="entry name" value="sensory_box"/>
    <property type="match status" value="1"/>
</dbReference>
<dbReference type="PROSITE" id="PS50109">
    <property type="entry name" value="HIS_KIN"/>
    <property type="match status" value="1"/>
</dbReference>
<dbReference type="InterPro" id="IPR001610">
    <property type="entry name" value="PAC"/>
</dbReference>
<dbReference type="InterPro" id="IPR000700">
    <property type="entry name" value="PAS-assoc_C"/>
</dbReference>
<feature type="domain" description="PAS" evidence="7">
    <location>
        <begin position="138"/>
        <end position="208"/>
    </location>
</feature>
<proteinExistence type="predicted"/>
<keyword evidence="4" id="KW-0808">Transferase</keyword>
<reference evidence="9 10" key="1">
    <citation type="submission" date="2018-07" db="EMBL/GenBank/DDBJ databases">
        <title>Genomic Encyclopedia of Type Strains, Phase III (KMG-III): the genomes of soil and plant-associated and newly described type strains.</title>
        <authorList>
            <person name="Whitman W."/>
        </authorList>
    </citation>
    <scope>NUCLEOTIDE SEQUENCE [LARGE SCALE GENOMIC DNA]</scope>
    <source>
        <strain evidence="9 10">CECT 7958</strain>
    </source>
</reference>
<sequence length="495" mass="56495">MYTPNTPSHNNINLLNFIQERASIGTWEYNPKSSELNWSNQTKKIHEVALDFEPNVEIGLTFYKEGHSLETINELFTNCLEEHKDFDAEVQIVTATGKDKWVRAIGIPIVENNECVFVQGLFQDIDNRTKNAKALALKEEQLRLTFDTALVGMAIIDLEGQWINVNKSLCKTFGYNKEEIKSLSFMDLTHPDDLKKDYKAMLSMMSGNLDYFETEKRYINKKGETIWAQLFISIVRNDNGVPQHFVAQINDHTEIKKSSEKVNQLLRTTEDQNKRLLNFAHIVSHNLRSHYGNLDMLLDIIEMDLPETTDNEIFPLVKQAVSHLGETVANLNEVAAINIQKDLKTEKLNLLKCFNGAFSSISALIIESKTSVSVDIDPDIAIKGVPAYLDSIILNFLTNAIKYKKPQEPAKIEINARVDQDDVILEIRDYGQGIDLKKYGEKLFGMYKTFHKHEDSRGLGLFITKNQIEALGGKIDVKSQVNEGTTFYIYLKKYE</sequence>
<dbReference type="PROSITE" id="PS50113">
    <property type="entry name" value="PAC"/>
    <property type="match status" value="1"/>
</dbReference>
<protein>
    <recommendedName>
        <fullName evidence="2">histidine kinase</fullName>
        <ecNumber evidence="2">2.7.13.3</ecNumber>
    </recommendedName>
</protein>
<dbReference type="SUPFAM" id="SSF55874">
    <property type="entry name" value="ATPase domain of HSP90 chaperone/DNA topoisomerase II/histidine kinase"/>
    <property type="match status" value="1"/>
</dbReference>
<evidence type="ECO:0000313" key="9">
    <source>
        <dbReference type="EMBL" id="RCW90206.1"/>
    </source>
</evidence>
<dbReference type="AlphaFoldDB" id="A0A368ZDA9"/>
<dbReference type="PRINTS" id="PR00344">
    <property type="entry name" value="BCTRLSENSOR"/>
</dbReference>
<keyword evidence="10" id="KW-1185">Reference proteome</keyword>
<dbReference type="InterPro" id="IPR052162">
    <property type="entry name" value="Sensor_kinase/Photoreceptor"/>
</dbReference>
<organism evidence="9 10">
    <name type="scientific">Winogradskyella arenosi</name>
    <dbReference type="NCBI Taxonomy" id="533325"/>
    <lineage>
        <taxon>Bacteria</taxon>
        <taxon>Pseudomonadati</taxon>
        <taxon>Bacteroidota</taxon>
        <taxon>Flavobacteriia</taxon>
        <taxon>Flavobacteriales</taxon>
        <taxon>Flavobacteriaceae</taxon>
        <taxon>Winogradskyella</taxon>
    </lineage>
</organism>
<dbReference type="Pfam" id="PF13426">
    <property type="entry name" value="PAS_9"/>
    <property type="match status" value="2"/>
</dbReference>
<dbReference type="SMART" id="SM00387">
    <property type="entry name" value="HATPase_c"/>
    <property type="match status" value="1"/>
</dbReference>
<dbReference type="InterPro" id="IPR005467">
    <property type="entry name" value="His_kinase_dom"/>
</dbReference>
<evidence type="ECO:0000256" key="5">
    <source>
        <dbReference type="ARBA" id="ARBA00022777"/>
    </source>
</evidence>
<dbReference type="CDD" id="cd00130">
    <property type="entry name" value="PAS"/>
    <property type="match status" value="1"/>
</dbReference>
<evidence type="ECO:0000256" key="3">
    <source>
        <dbReference type="ARBA" id="ARBA00022553"/>
    </source>
</evidence>
<dbReference type="GO" id="GO:0004673">
    <property type="term" value="F:protein histidine kinase activity"/>
    <property type="evidence" value="ECO:0007669"/>
    <property type="project" value="UniProtKB-EC"/>
</dbReference>
<keyword evidence="5" id="KW-0418">Kinase</keyword>
<evidence type="ECO:0000259" key="6">
    <source>
        <dbReference type="PROSITE" id="PS50109"/>
    </source>
</evidence>
<evidence type="ECO:0000259" key="7">
    <source>
        <dbReference type="PROSITE" id="PS50112"/>
    </source>
</evidence>
<keyword evidence="3" id="KW-0597">Phosphoprotein</keyword>
<dbReference type="InterPro" id="IPR035965">
    <property type="entry name" value="PAS-like_dom_sf"/>
</dbReference>